<dbReference type="Proteomes" id="UP000630528">
    <property type="component" value="Unassembled WGS sequence"/>
</dbReference>
<dbReference type="RefSeq" id="WP_201172128.1">
    <property type="nucleotide sequence ID" value="NZ_JAEPWM010000005.1"/>
</dbReference>
<comment type="caution">
    <text evidence="1">The sequence shown here is derived from an EMBL/GenBank/DDBJ whole genome shotgun (WGS) entry which is preliminary data.</text>
</comment>
<reference evidence="1" key="2">
    <citation type="submission" date="2021-01" db="EMBL/GenBank/DDBJ databases">
        <authorList>
            <person name="Kang M."/>
        </authorList>
    </citation>
    <scope>NUCLEOTIDE SEQUENCE</scope>
    <source>
        <strain evidence="1">KACC 17527</strain>
    </source>
</reference>
<evidence type="ECO:0000313" key="2">
    <source>
        <dbReference type="Proteomes" id="UP000630528"/>
    </source>
</evidence>
<proteinExistence type="predicted"/>
<gene>
    <name evidence="1" type="ORF">JJB11_13970</name>
</gene>
<dbReference type="EMBL" id="JAEPWM010000005">
    <property type="protein sequence ID" value="MBK6007203.1"/>
    <property type="molecule type" value="Genomic_DNA"/>
</dbReference>
<keyword evidence="2" id="KW-1185">Reference proteome</keyword>
<reference evidence="1" key="1">
    <citation type="journal article" date="2012" name="J. Microbiol. Biotechnol.">
        <title>Ramlibacter ginsenosidimutans sp. nov., with ginsenoside-converting activity.</title>
        <authorList>
            <person name="Wang L."/>
            <person name="An D.S."/>
            <person name="Kim S.G."/>
            <person name="Jin F.X."/>
            <person name="Kim S.C."/>
            <person name="Lee S.T."/>
            <person name="Im W.T."/>
        </authorList>
    </citation>
    <scope>NUCLEOTIDE SEQUENCE</scope>
    <source>
        <strain evidence="1">KACC 17527</strain>
    </source>
</reference>
<evidence type="ECO:0000313" key="1">
    <source>
        <dbReference type="EMBL" id="MBK6007203.1"/>
    </source>
</evidence>
<organism evidence="1 2">
    <name type="scientific">Ramlibacter ginsenosidimutans</name>
    <dbReference type="NCBI Taxonomy" id="502333"/>
    <lineage>
        <taxon>Bacteria</taxon>
        <taxon>Pseudomonadati</taxon>
        <taxon>Pseudomonadota</taxon>
        <taxon>Betaproteobacteria</taxon>
        <taxon>Burkholderiales</taxon>
        <taxon>Comamonadaceae</taxon>
        <taxon>Ramlibacter</taxon>
    </lineage>
</organism>
<sequence length="179" mass="19665">MKDLARHQRALLALLRRGTPPDPEDDPYLHRVAASPDLAEARGNILFWRIYVLERTCVLTVALLRGRRTLTATLHDFIAGHNLSPFREFQPRAFLAWLSVSGDPVLAAVASFEMALTAVREGDTTAYEVHWPVDPHLVLDALTRGSPLTEPLPQTAWVARVCHAIPGGFSLDPSGNAGT</sequence>
<accession>A0A934WN59</accession>
<name>A0A934WN59_9BURK</name>
<dbReference type="AlphaFoldDB" id="A0A934WN59"/>
<protein>
    <submittedName>
        <fullName evidence="1">Uncharacterized protein</fullName>
    </submittedName>
</protein>